<evidence type="ECO:0000256" key="2">
    <source>
        <dbReference type="SAM" id="MobiDB-lite"/>
    </source>
</evidence>
<dbReference type="EMBL" id="JAPZBQ010000005">
    <property type="protein sequence ID" value="KAJ5328061.1"/>
    <property type="molecule type" value="Genomic_DNA"/>
</dbReference>
<protein>
    <recommendedName>
        <fullName evidence="5">Yeast cell wall synthesis Kre9/Knh1-like N-terminal domain-containing protein</fullName>
    </recommendedName>
</protein>
<keyword evidence="3" id="KW-0472">Membrane</keyword>
<evidence type="ECO:0000313" key="6">
    <source>
        <dbReference type="EMBL" id="KAJ5328061.1"/>
    </source>
</evidence>
<evidence type="ECO:0000256" key="4">
    <source>
        <dbReference type="SAM" id="SignalP"/>
    </source>
</evidence>
<feature type="region of interest" description="Disordered" evidence="2">
    <location>
        <begin position="152"/>
        <end position="176"/>
    </location>
</feature>
<dbReference type="InterPro" id="IPR018466">
    <property type="entry name" value="Kre9/Knh1-like_N"/>
</dbReference>
<dbReference type="Pfam" id="PF10342">
    <property type="entry name" value="Kre9_KNH"/>
    <property type="match status" value="1"/>
</dbReference>
<dbReference type="PANTHER" id="PTHR35185">
    <property type="entry name" value="SERINE/THREONINE-RICH PROTEIN ADG2-RELATED"/>
    <property type="match status" value="1"/>
</dbReference>
<feature type="transmembrane region" description="Helical" evidence="3">
    <location>
        <begin position="220"/>
        <end position="238"/>
    </location>
</feature>
<keyword evidence="3" id="KW-1133">Transmembrane helix</keyword>
<dbReference type="InterPro" id="IPR052479">
    <property type="entry name" value="GPI-anchor_Adhesion_Reg"/>
</dbReference>
<accession>A0A9W9Q6P0</accession>
<evidence type="ECO:0000256" key="3">
    <source>
        <dbReference type="SAM" id="Phobius"/>
    </source>
</evidence>
<dbReference type="PANTHER" id="PTHR35185:SF1">
    <property type="entry name" value="UPF0619 GPI-ANCHORED MEMBRANE PROTEIN C1322.10"/>
    <property type="match status" value="1"/>
</dbReference>
<feature type="chain" id="PRO_5040767110" description="Yeast cell wall synthesis Kre9/Knh1-like N-terminal domain-containing protein" evidence="4">
    <location>
        <begin position="18"/>
        <end position="322"/>
    </location>
</feature>
<keyword evidence="1 4" id="KW-0732">Signal</keyword>
<comment type="caution">
    <text evidence="6">The sequence shown here is derived from an EMBL/GenBank/DDBJ whole genome shotgun (WGS) entry which is preliminary data.</text>
</comment>
<feature type="domain" description="Yeast cell wall synthesis Kre9/Knh1-like N-terminal" evidence="5">
    <location>
        <begin position="22"/>
        <end position="113"/>
    </location>
</feature>
<reference evidence="6" key="2">
    <citation type="journal article" date="2023" name="IMA Fungus">
        <title>Comparative genomic study of the Penicillium genus elucidates a diverse pangenome and 15 lateral gene transfer events.</title>
        <authorList>
            <person name="Petersen C."/>
            <person name="Sorensen T."/>
            <person name="Nielsen M.R."/>
            <person name="Sondergaard T.E."/>
            <person name="Sorensen J.L."/>
            <person name="Fitzpatrick D.A."/>
            <person name="Frisvad J.C."/>
            <person name="Nielsen K.L."/>
        </authorList>
    </citation>
    <scope>NUCLEOTIDE SEQUENCE</scope>
    <source>
        <strain evidence="6">IBT 35673</strain>
    </source>
</reference>
<name>A0A9W9Q6P0_PENBR</name>
<dbReference type="Proteomes" id="UP001147695">
    <property type="component" value="Unassembled WGS sequence"/>
</dbReference>
<dbReference type="AlphaFoldDB" id="A0A9W9Q6P0"/>
<sequence>MQINIITLVALAATAAGLTVTSPRMGEKIDPDQPLTIKWQSVETDPETFDIQLVNQNVYPPTTEVVASEVDSSAGSYTVKSKTFNGVDTGKGYQINFLSPANGILAQSQQFRVTEPGALSSLSSGKETSTASETSSVASSTLLSTASTSEVTSSSVSSSPSSTATYSSTSASTPTLSSSSAASSSLFSKCVYVFHCDFFVLFPFYLYAHPYKLGNFISDRFFYIQAYHFHLFLSLFNFNTLNLFDHVNICQFLCLHNPGYIFYPDYFKFYHHFNSPDYFFIYLIHYIYFYFQKHFFYYLFFLHPWLVKAESMASKITTYTHH</sequence>
<organism evidence="6 7">
    <name type="scientific">Penicillium brevicompactum</name>
    <dbReference type="NCBI Taxonomy" id="5074"/>
    <lineage>
        <taxon>Eukaryota</taxon>
        <taxon>Fungi</taxon>
        <taxon>Dikarya</taxon>
        <taxon>Ascomycota</taxon>
        <taxon>Pezizomycotina</taxon>
        <taxon>Eurotiomycetes</taxon>
        <taxon>Eurotiomycetidae</taxon>
        <taxon>Eurotiales</taxon>
        <taxon>Aspergillaceae</taxon>
        <taxon>Penicillium</taxon>
    </lineage>
</organism>
<evidence type="ECO:0000313" key="7">
    <source>
        <dbReference type="Proteomes" id="UP001147695"/>
    </source>
</evidence>
<feature type="transmembrane region" description="Helical" evidence="3">
    <location>
        <begin position="186"/>
        <end position="208"/>
    </location>
</feature>
<keyword evidence="3" id="KW-0812">Transmembrane</keyword>
<reference evidence="6" key="1">
    <citation type="submission" date="2022-12" db="EMBL/GenBank/DDBJ databases">
        <authorList>
            <person name="Petersen C."/>
        </authorList>
    </citation>
    <scope>NUCLEOTIDE SEQUENCE</scope>
    <source>
        <strain evidence="6">IBT 35673</strain>
    </source>
</reference>
<evidence type="ECO:0000259" key="5">
    <source>
        <dbReference type="Pfam" id="PF10342"/>
    </source>
</evidence>
<feature type="transmembrane region" description="Helical" evidence="3">
    <location>
        <begin position="279"/>
        <end position="302"/>
    </location>
</feature>
<gene>
    <name evidence="6" type="ORF">N7452_008451</name>
</gene>
<evidence type="ECO:0000256" key="1">
    <source>
        <dbReference type="ARBA" id="ARBA00022729"/>
    </source>
</evidence>
<feature type="signal peptide" evidence="4">
    <location>
        <begin position="1"/>
        <end position="17"/>
    </location>
</feature>
<proteinExistence type="predicted"/>